<comment type="caution">
    <text evidence="1">The sequence shown here is derived from an EMBL/GenBank/DDBJ whole genome shotgun (WGS) entry which is preliminary data.</text>
</comment>
<gene>
    <name evidence="1" type="ORF">TIFTF001_008366</name>
</gene>
<sequence length="56" mass="5717">MGARGRGAVWGDEGGNSRLGARGTVSLAISQVGGSWVWVTADGRDDFVVTGSGSHR</sequence>
<keyword evidence="2" id="KW-1185">Reference proteome</keyword>
<reference evidence="1" key="1">
    <citation type="submission" date="2023-07" db="EMBL/GenBank/DDBJ databases">
        <title>draft genome sequence of fig (Ficus carica).</title>
        <authorList>
            <person name="Takahashi T."/>
            <person name="Nishimura K."/>
        </authorList>
    </citation>
    <scope>NUCLEOTIDE SEQUENCE</scope>
</reference>
<evidence type="ECO:0000313" key="1">
    <source>
        <dbReference type="EMBL" id="GMN39129.1"/>
    </source>
</evidence>
<dbReference type="EMBL" id="BTGU01000009">
    <property type="protein sequence ID" value="GMN39129.1"/>
    <property type="molecule type" value="Genomic_DNA"/>
</dbReference>
<name>A0AA88DH12_FICCA</name>
<proteinExistence type="predicted"/>
<organism evidence="1 2">
    <name type="scientific">Ficus carica</name>
    <name type="common">Common fig</name>
    <dbReference type="NCBI Taxonomy" id="3494"/>
    <lineage>
        <taxon>Eukaryota</taxon>
        <taxon>Viridiplantae</taxon>
        <taxon>Streptophyta</taxon>
        <taxon>Embryophyta</taxon>
        <taxon>Tracheophyta</taxon>
        <taxon>Spermatophyta</taxon>
        <taxon>Magnoliopsida</taxon>
        <taxon>eudicotyledons</taxon>
        <taxon>Gunneridae</taxon>
        <taxon>Pentapetalae</taxon>
        <taxon>rosids</taxon>
        <taxon>fabids</taxon>
        <taxon>Rosales</taxon>
        <taxon>Moraceae</taxon>
        <taxon>Ficeae</taxon>
        <taxon>Ficus</taxon>
    </lineage>
</organism>
<dbReference type="AlphaFoldDB" id="A0AA88DH12"/>
<accession>A0AA88DH12</accession>
<evidence type="ECO:0000313" key="2">
    <source>
        <dbReference type="Proteomes" id="UP001187192"/>
    </source>
</evidence>
<protein>
    <submittedName>
        <fullName evidence="1">Uncharacterized protein</fullName>
    </submittedName>
</protein>
<dbReference type="Proteomes" id="UP001187192">
    <property type="component" value="Unassembled WGS sequence"/>
</dbReference>